<dbReference type="InterPro" id="IPR036855">
    <property type="entry name" value="Znf_CCCH_sf"/>
</dbReference>
<keyword evidence="8" id="KW-1185">Reference proteome</keyword>
<dbReference type="GO" id="GO:0008270">
    <property type="term" value="F:zinc ion binding"/>
    <property type="evidence" value="ECO:0007669"/>
    <property type="project" value="UniProtKB-KW"/>
</dbReference>
<feature type="zinc finger region" description="C3H1-type" evidence="4">
    <location>
        <begin position="42"/>
        <end position="70"/>
    </location>
</feature>
<dbReference type="Pfam" id="PF00642">
    <property type="entry name" value="zf-CCCH"/>
    <property type="match status" value="1"/>
</dbReference>
<evidence type="ECO:0000256" key="1">
    <source>
        <dbReference type="ARBA" id="ARBA00022723"/>
    </source>
</evidence>
<dbReference type="EMBL" id="JAAPAO010000279">
    <property type="protein sequence ID" value="KAF4664791.1"/>
    <property type="molecule type" value="Genomic_DNA"/>
</dbReference>
<dbReference type="Gene3D" id="4.10.1000.10">
    <property type="entry name" value="Zinc finger, CCCH-type"/>
    <property type="match status" value="1"/>
</dbReference>
<name>A0A7J6M119_PERCH</name>
<protein>
    <recommendedName>
        <fullName evidence="6">C3H1-type domain-containing protein</fullName>
    </recommendedName>
</protein>
<dbReference type="SMART" id="SM00356">
    <property type="entry name" value="ZnF_C3H1"/>
    <property type="match status" value="1"/>
</dbReference>
<evidence type="ECO:0000256" key="5">
    <source>
        <dbReference type="SAM" id="MobiDB-lite"/>
    </source>
</evidence>
<evidence type="ECO:0000259" key="6">
    <source>
        <dbReference type="PROSITE" id="PS50103"/>
    </source>
</evidence>
<feature type="region of interest" description="Disordered" evidence="5">
    <location>
        <begin position="129"/>
        <end position="172"/>
    </location>
</feature>
<keyword evidence="1 4" id="KW-0479">Metal-binding</keyword>
<comment type="caution">
    <text evidence="7">The sequence shown here is derived from an EMBL/GenBank/DDBJ whole genome shotgun (WGS) entry which is preliminary data.</text>
</comment>
<organism evidence="7 8">
    <name type="scientific">Perkinsus chesapeaki</name>
    <name type="common">Clam parasite</name>
    <name type="synonym">Perkinsus andrewsi</name>
    <dbReference type="NCBI Taxonomy" id="330153"/>
    <lineage>
        <taxon>Eukaryota</taxon>
        <taxon>Sar</taxon>
        <taxon>Alveolata</taxon>
        <taxon>Perkinsozoa</taxon>
        <taxon>Perkinsea</taxon>
        <taxon>Perkinsida</taxon>
        <taxon>Perkinsidae</taxon>
        <taxon>Perkinsus</taxon>
    </lineage>
</organism>
<sequence length="262" mass="28378">MPFTQCTSEPSQCSIAVHQEWSPRPSSVIPPPSTSSVGKESFYKTKLCVFHALQGHCIHGTNCTYAHGVHDLVSADGLLHSPPLLHGSIGGSNVALPYAHEDTRPSPIYHLEETLLPAAAAAARRQNRGMFPKSEKAAKNPNERKGSWRSRAKSGRRWTVPDHHTQSGSGLPVEDLLIGSRMYSASGTENDTSQHHHTPYNDYCACDTTTRSSSIIGPVVASACGEGGQTRADGSSYYFEDIKVTPEAIIEALNLMNTRGLR</sequence>
<dbReference type="OrthoDB" id="333440at2759"/>
<accession>A0A7J6M119</accession>
<dbReference type="AlphaFoldDB" id="A0A7J6M119"/>
<evidence type="ECO:0000256" key="3">
    <source>
        <dbReference type="ARBA" id="ARBA00022833"/>
    </source>
</evidence>
<feature type="compositionally biased region" description="Basic and acidic residues" evidence="5">
    <location>
        <begin position="133"/>
        <end position="146"/>
    </location>
</feature>
<dbReference type="PROSITE" id="PS50103">
    <property type="entry name" value="ZF_C3H1"/>
    <property type="match status" value="1"/>
</dbReference>
<dbReference type="InterPro" id="IPR000571">
    <property type="entry name" value="Znf_CCCH"/>
</dbReference>
<evidence type="ECO:0000313" key="7">
    <source>
        <dbReference type="EMBL" id="KAF4664791.1"/>
    </source>
</evidence>
<evidence type="ECO:0000256" key="4">
    <source>
        <dbReference type="PROSITE-ProRule" id="PRU00723"/>
    </source>
</evidence>
<keyword evidence="3 4" id="KW-0862">Zinc</keyword>
<dbReference type="SUPFAM" id="SSF90229">
    <property type="entry name" value="CCCH zinc finger"/>
    <property type="match status" value="1"/>
</dbReference>
<keyword evidence="2 4" id="KW-0863">Zinc-finger</keyword>
<gene>
    <name evidence="7" type="ORF">FOL47_004933</name>
</gene>
<evidence type="ECO:0000313" key="8">
    <source>
        <dbReference type="Proteomes" id="UP000591131"/>
    </source>
</evidence>
<evidence type="ECO:0000256" key="2">
    <source>
        <dbReference type="ARBA" id="ARBA00022771"/>
    </source>
</evidence>
<feature type="domain" description="C3H1-type" evidence="6">
    <location>
        <begin position="42"/>
        <end position="70"/>
    </location>
</feature>
<reference evidence="7 8" key="1">
    <citation type="submission" date="2020-04" db="EMBL/GenBank/DDBJ databases">
        <title>Perkinsus chesapeaki whole genome sequence.</title>
        <authorList>
            <person name="Bogema D.R."/>
        </authorList>
    </citation>
    <scope>NUCLEOTIDE SEQUENCE [LARGE SCALE GENOMIC DNA]</scope>
    <source>
        <strain evidence="7">ATCC PRA-425</strain>
    </source>
</reference>
<feature type="compositionally biased region" description="Basic residues" evidence="5">
    <location>
        <begin position="147"/>
        <end position="156"/>
    </location>
</feature>
<proteinExistence type="predicted"/>
<dbReference type="Proteomes" id="UP000591131">
    <property type="component" value="Unassembled WGS sequence"/>
</dbReference>